<comment type="caution">
    <text evidence="1">The sequence shown here is derived from an EMBL/GenBank/DDBJ whole genome shotgun (WGS) entry which is preliminary data.</text>
</comment>
<name>A0A645D9F0_9ZZZZ</name>
<sequence length="157" mass="17069">MAQVIQIHTVPVALISQSGIGIAITDDHYAAGQGGFEHFFHDLGTGGTEEQDLSARVHAGIAQFHNDLADLIADGGTTRFTGGQHLITTLADELRQYGYLHRFTAAIRTFKSNEHRIPLFAEDTYSAVGLTPIRLGNQLRFFGHFMLNAAYSGIGRG</sequence>
<protein>
    <submittedName>
        <fullName evidence="1">Uncharacterized protein</fullName>
    </submittedName>
</protein>
<dbReference type="AlphaFoldDB" id="A0A645D9F0"/>
<evidence type="ECO:0000313" key="1">
    <source>
        <dbReference type="EMBL" id="MPM85835.1"/>
    </source>
</evidence>
<reference evidence="1" key="1">
    <citation type="submission" date="2019-08" db="EMBL/GenBank/DDBJ databases">
        <authorList>
            <person name="Kucharzyk K."/>
            <person name="Murdoch R.W."/>
            <person name="Higgins S."/>
            <person name="Loffler F."/>
        </authorList>
    </citation>
    <scope>NUCLEOTIDE SEQUENCE</scope>
</reference>
<organism evidence="1">
    <name type="scientific">bioreactor metagenome</name>
    <dbReference type="NCBI Taxonomy" id="1076179"/>
    <lineage>
        <taxon>unclassified sequences</taxon>
        <taxon>metagenomes</taxon>
        <taxon>ecological metagenomes</taxon>
    </lineage>
</organism>
<proteinExistence type="predicted"/>
<accession>A0A645D9F0</accession>
<gene>
    <name evidence="1" type="ORF">SDC9_132917</name>
</gene>
<dbReference type="EMBL" id="VSSQ01034034">
    <property type="protein sequence ID" value="MPM85835.1"/>
    <property type="molecule type" value="Genomic_DNA"/>
</dbReference>